<dbReference type="GO" id="GO:0046856">
    <property type="term" value="P:phosphatidylinositol dephosphorylation"/>
    <property type="evidence" value="ECO:0007669"/>
    <property type="project" value="InterPro"/>
</dbReference>
<reference evidence="2" key="1">
    <citation type="journal article" date="2016" name="Sci. Rep.">
        <title>Molecular characterization of firefly nuptial gifts: a multi-omics approach sheds light on postcopulatory sexual selection.</title>
        <authorList>
            <person name="Al-Wathiqui N."/>
            <person name="Fallon T.R."/>
            <person name="South A."/>
            <person name="Weng J.K."/>
            <person name="Lewis S.M."/>
        </authorList>
    </citation>
    <scope>NUCLEOTIDE SEQUENCE</scope>
</reference>
<dbReference type="SUPFAM" id="SSF56219">
    <property type="entry name" value="DNase I-like"/>
    <property type="match status" value="1"/>
</dbReference>
<name>A0A1Y1KCB3_PHOPY</name>
<dbReference type="SMART" id="SM00128">
    <property type="entry name" value="IPPc"/>
    <property type="match status" value="1"/>
</dbReference>
<dbReference type="Pfam" id="PF16776">
    <property type="entry name" value="INPP5B_PH"/>
    <property type="match status" value="1"/>
</dbReference>
<dbReference type="InterPro" id="IPR031896">
    <property type="entry name" value="INPP5B_PH_dom"/>
</dbReference>
<evidence type="ECO:0000259" key="1">
    <source>
        <dbReference type="SMART" id="SM00128"/>
    </source>
</evidence>
<dbReference type="CDD" id="cd09093">
    <property type="entry name" value="INPP5c_INPP5B"/>
    <property type="match status" value="1"/>
</dbReference>
<dbReference type="Pfam" id="PF22669">
    <property type="entry name" value="Exo_endo_phos2"/>
    <property type="match status" value="1"/>
</dbReference>
<dbReference type="Gene3D" id="2.60.40.10">
    <property type="entry name" value="Immunoglobulins"/>
    <property type="match status" value="1"/>
</dbReference>
<dbReference type="InterPro" id="IPR046985">
    <property type="entry name" value="IP5"/>
</dbReference>
<dbReference type="InterPro" id="IPR037793">
    <property type="entry name" value="OCRL1/INPP5B_INPP5c"/>
</dbReference>
<organism evidence="2">
    <name type="scientific">Photinus pyralis</name>
    <name type="common">Common eastern firefly</name>
    <name type="synonym">Lampyris pyralis</name>
    <dbReference type="NCBI Taxonomy" id="7054"/>
    <lineage>
        <taxon>Eukaryota</taxon>
        <taxon>Metazoa</taxon>
        <taxon>Ecdysozoa</taxon>
        <taxon>Arthropoda</taxon>
        <taxon>Hexapoda</taxon>
        <taxon>Insecta</taxon>
        <taxon>Pterygota</taxon>
        <taxon>Neoptera</taxon>
        <taxon>Endopterygota</taxon>
        <taxon>Coleoptera</taxon>
        <taxon>Polyphaga</taxon>
        <taxon>Elateriformia</taxon>
        <taxon>Elateroidea</taxon>
        <taxon>Lampyridae</taxon>
        <taxon>Lampyrinae</taxon>
        <taxon>Photinus</taxon>
    </lineage>
</organism>
<protein>
    <recommendedName>
        <fullName evidence="1">Inositol polyphosphate-related phosphatase domain-containing protein</fullName>
    </recommendedName>
</protein>
<dbReference type="EMBL" id="GEZM01088663">
    <property type="protein sequence ID" value="JAV58031.1"/>
    <property type="molecule type" value="Transcribed_RNA"/>
</dbReference>
<dbReference type="GO" id="GO:0052745">
    <property type="term" value="F:inositol phosphate phosphatase activity"/>
    <property type="evidence" value="ECO:0007669"/>
    <property type="project" value="InterPro"/>
</dbReference>
<dbReference type="GO" id="GO:0016020">
    <property type="term" value="C:membrane"/>
    <property type="evidence" value="ECO:0007669"/>
    <property type="project" value="TreeGrafter"/>
</dbReference>
<dbReference type="GO" id="GO:0004439">
    <property type="term" value="F:phosphatidylinositol-4,5-bisphosphate 5-phosphatase activity"/>
    <property type="evidence" value="ECO:0007669"/>
    <property type="project" value="TreeGrafter"/>
</dbReference>
<dbReference type="InterPro" id="IPR000300">
    <property type="entry name" value="IPPc"/>
</dbReference>
<sequence>MLLPTHENVISIVQAKFSCTEIVRTLHLNASITQKGWVDESRILALVEHDSTFALFIIISEKVKPESFSDLTIERAIPIDEHFSCDTDPIPESYTHIIFSIIHKKLKLNFVIEIGFESSNFASEVIRLKEVSSFNVNNFNWLDKYSCGGSQTEIDVQQATMNDQSPDLPIVRQKVAQGHGISANRESFLRYQLSLKEPEYTHLQEFSIFVGTWNVNGQPPTISLKNWLSVDQEPPDVYAIGFQELDLSKEAFLMFDTPREAEWRKAIMDAIHPDTKYRSVAYVRLVGMQLEVLVNNSHYKYIRNVAIDTVGTGILGKMGNKGGVAVRLELHNTSLCFVNAHLAAGVEEVERRNQDYNDINQRANFRRHPYTIKEHDQVYWLGDLNYRITEQSAFQVKKYLASDDLASVLLADQLNQQKDLSKVLQDYTEGDITFQPTYKFDLNSDVYDTSEKARAPAWTDRILWKGKGIHQLAYRSHMDLKISDHKPVSALFKSEICVVDQNKYRKVHEEVLKKMDKLENEFLPQVTVDQSEVIFDTVKFREPQHREIIIANTGQVLAEFEFIKKLDDVSYCKEWLSITPFSGCIKPGEKCDLRLIVNLEQPLESIYDILVLHLIGGKDMFITVSGECQRSCFTTSIATLSRAPVPLLQLTPDQFKHAVLTLYLLIFPARNFQVLGKSTKLHPVFDTKRAMAFS</sequence>
<dbReference type="PANTHER" id="PTHR11200:SF300">
    <property type="entry name" value="TYPE II INOSITOL 1,4,5-TRISPHOSPHATE 5-PHOSPHATASE"/>
    <property type="match status" value="1"/>
</dbReference>
<dbReference type="AlphaFoldDB" id="A0A1Y1KCB3"/>
<dbReference type="FunFam" id="3.60.10.10:FF:000004">
    <property type="entry name" value="Type II inositol 1,4,5-trisphosphate 5-phosphatase"/>
    <property type="match status" value="1"/>
</dbReference>
<dbReference type="Gene3D" id="3.60.10.10">
    <property type="entry name" value="Endonuclease/exonuclease/phosphatase"/>
    <property type="match status" value="1"/>
</dbReference>
<dbReference type="Gene3D" id="2.30.29.110">
    <property type="match status" value="1"/>
</dbReference>
<dbReference type="Pfam" id="PF21310">
    <property type="entry name" value="OCRL-like_ASH"/>
    <property type="match status" value="1"/>
</dbReference>
<accession>A0A1Y1KCB3</accession>
<dbReference type="PANTHER" id="PTHR11200">
    <property type="entry name" value="INOSITOL 5-PHOSPHATASE"/>
    <property type="match status" value="1"/>
</dbReference>
<dbReference type="InterPro" id="IPR048869">
    <property type="entry name" value="OCRL-1_2_ASH"/>
</dbReference>
<dbReference type="InterPro" id="IPR036691">
    <property type="entry name" value="Endo/exonu/phosph_ase_sf"/>
</dbReference>
<dbReference type="InterPro" id="IPR013783">
    <property type="entry name" value="Ig-like_fold"/>
</dbReference>
<evidence type="ECO:0000313" key="2">
    <source>
        <dbReference type="EMBL" id="JAV58031.1"/>
    </source>
</evidence>
<feature type="domain" description="Inositol polyphosphate-related phosphatase" evidence="1">
    <location>
        <begin position="204"/>
        <end position="500"/>
    </location>
</feature>
<proteinExistence type="predicted"/>